<evidence type="ECO:0000256" key="3">
    <source>
        <dbReference type="ARBA" id="ARBA00012483"/>
    </source>
</evidence>
<organism evidence="13 14">
    <name type="scientific">Paragonimus westermani</name>
    <dbReference type="NCBI Taxonomy" id="34504"/>
    <lineage>
        <taxon>Eukaryota</taxon>
        <taxon>Metazoa</taxon>
        <taxon>Spiralia</taxon>
        <taxon>Lophotrochozoa</taxon>
        <taxon>Platyhelminthes</taxon>
        <taxon>Trematoda</taxon>
        <taxon>Digenea</taxon>
        <taxon>Plagiorchiida</taxon>
        <taxon>Troglotremata</taxon>
        <taxon>Troglotrematidae</taxon>
        <taxon>Paragonimus</taxon>
    </lineage>
</organism>
<keyword evidence="5" id="KW-0479">Metal-binding</keyword>
<evidence type="ECO:0000256" key="11">
    <source>
        <dbReference type="PROSITE-ProRule" id="PRU00175"/>
    </source>
</evidence>
<evidence type="ECO:0000256" key="1">
    <source>
        <dbReference type="ARBA" id="ARBA00000900"/>
    </source>
</evidence>
<dbReference type="AlphaFoldDB" id="A0A8T0DHN1"/>
<keyword evidence="10" id="KW-0539">Nucleus</keyword>
<dbReference type="CDD" id="cd22249">
    <property type="entry name" value="UDM1_RNF168_RNF169-like"/>
    <property type="match status" value="1"/>
</dbReference>
<keyword evidence="6" id="KW-0227">DNA damage</keyword>
<feature type="domain" description="RING-type" evidence="12">
    <location>
        <begin position="7"/>
        <end position="46"/>
    </location>
</feature>
<dbReference type="GO" id="GO:0031491">
    <property type="term" value="F:nucleosome binding"/>
    <property type="evidence" value="ECO:0007669"/>
    <property type="project" value="TreeGrafter"/>
</dbReference>
<keyword evidence="9" id="KW-0862">Zinc</keyword>
<reference evidence="13 14" key="1">
    <citation type="submission" date="2019-07" db="EMBL/GenBank/DDBJ databases">
        <title>Annotation for the trematode Paragonimus westermani.</title>
        <authorList>
            <person name="Choi Y.-J."/>
        </authorList>
    </citation>
    <scope>NUCLEOTIDE SEQUENCE [LARGE SCALE GENOMIC DNA]</scope>
    <source>
        <strain evidence="13">180907_Pwestermani</strain>
    </source>
</reference>
<evidence type="ECO:0000256" key="9">
    <source>
        <dbReference type="ARBA" id="ARBA00022833"/>
    </source>
</evidence>
<dbReference type="OrthoDB" id="426657at2759"/>
<dbReference type="GO" id="GO:0008270">
    <property type="term" value="F:zinc ion binding"/>
    <property type="evidence" value="ECO:0007669"/>
    <property type="project" value="UniProtKB-KW"/>
</dbReference>
<dbReference type="InterPro" id="IPR001841">
    <property type="entry name" value="Znf_RING"/>
</dbReference>
<evidence type="ECO:0000313" key="13">
    <source>
        <dbReference type="EMBL" id="KAF8566257.1"/>
    </source>
</evidence>
<dbReference type="Proteomes" id="UP000699462">
    <property type="component" value="Unassembled WGS sequence"/>
</dbReference>
<dbReference type="PROSITE" id="PS00518">
    <property type="entry name" value="ZF_RING_1"/>
    <property type="match status" value="1"/>
</dbReference>
<dbReference type="PANTHER" id="PTHR23328">
    <property type="entry name" value="RING-TYPE DOMAIN-CONTAINING PROTEIN"/>
    <property type="match status" value="1"/>
</dbReference>
<comment type="subcellular location">
    <subcellularLocation>
        <location evidence="2">Nucleus</location>
    </subcellularLocation>
</comment>
<keyword evidence="14" id="KW-1185">Reference proteome</keyword>
<dbReference type="GO" id="GO:0061630">
    <property type="term" value="F:ubiquitin protein ligase activity"/>
    <property type="evidence" value="ECO:0007669"/>
    <property type="project" value="UniProtKB-EC"/>
</dbReference>
<dbReference type="Gene3D" id="3.30.40.10">
    <property type="entry name" value="Zinc/RING finger domain, C3HC4 (zinc finger)"/>
    <property type="match status" value="1"/>
</dbReference>
<dbReference type="EC" id="2.3.2.27" evidence="3"/>
<gene>
    <name evidence="13" type="ORF">P879_04238</name>
</gene>
<evidence type="ECO:0000256" key="7">
    <source>
        <dbReference type="ARBA" id="ARBA00022771"/>
    </source>
</evidence>
<evidence type="ECO:0000256" key="8">
    <source>
        <dbReference type="ARBA" id="ARBA00022786"/>
    </source>
</evidence>
<evidence type="ECO:0000256" key="10">
    <source>
        <dbReference type="ARBA" id="ARBA00023242"/>
    </source>
</evidence>
<evidence type="ECO:0000256" key="2">
    <source>
        <dbReference type="ARBA" id="ARBA00004123"/>
    </source>
</evidence>
<evidence type="ECO:0000256" key="4">
    <source>
        <dbReference type="ARBA" id="ARBA00022679"/>
    </source>
</evidence>
<sequence>MENPVICPICLNILYRPTALPCNHVFCKDCILSAVGETSYQCPVCRFRLSNWLRKIKDLNCAVDTRVENQLRAMFPNYYQARESGVSPTLRKSEQLCLDEINEVKQCDTVPAGPGELHSEYLNELAKFTRLKAVEERKNEEASLALASQLLAEDSLISAADDSTTDTIHSSPLQTANCATGEPVFYSSHKNHLPGDRNVFKNTRCKKTILDYAVYERCHSNPQSQTSVTGSPEAQILQDEEFARNLQIKYWQLSSTSPVVNTRPKR</sequence>
<keyword evidence="8" id="KW-0833">Ubl conjugation pathway</keyword>
<evidence type="ECO:0000256" key="5">
    <source>
        <dbReference type="ARBA" id="ARBA00022723"/>
    </source>
</evidence>
<comment type="caution">
    <text evidence="13">The sequence shown here is derived from an EMBL/GenBank/DDBJ whole genome shotgun (WGS) entry which is preliminary data.</text>
</comment>
<evidence type="ECO:0000256" key="6">
    <source>
        <dbReference type="ARBA" id="ARBA00022763"/>
    </source>
</evidence>
<dbReference type="SMART" id="SM00184">
    <property type="entry name" value="RING"/>
    <property type="match status" value="1"/>
</dbReference>
<dbReference type="InterPro" id="IPR051657">
    <property type="entry name" value="RNF168/RNF169_E3_ubiq-ligase"/>
</dbReference>
<keyword evidence="7 11" id="KW-0863">Zinc-finger</keyword>
<evidence type="ECO:0000313" key="14">
    <source>
        <dbReference type="Proteomes" id="UP000699462"/>
    </source>
</evidence>
<name>A0A8T0DHN1_9TREM</name>
<dbReference type="EMBL" id="JTDF01005405">
    <property type="protein sequence ID" value="KAF8566257.1"/>
    <property type="molecule type" value="Genomic_DNA"/>
</dbReference>
<proteinExistence type="predicted"/>
<comment type="catalytic activity">
    <reaction evidence="1">
        <text>S-ubiquitinyl-[E2 ubiquitin-conjugating enzyme]-L-cysteine + [acceptor protein]-L-lysine = [E2 ubiquitin-conjugating enzyme]-L-cysteine + N(6)-ubiquitinyl-[acceptor protein]-L-lysine.</text>
        <dbReference type="EC" id="2.3.2.27"/>
    </reaction>
</comment>
<accession>A0A8T0DHN1</accession>
<dbReference type="GO" id="GO:0035861">
    <property type="term" value="C:site of double-strand break"/>
    <property type="evidence" value="ECO:0007669"/>
    <property type="project" value="TreeGrafter"/>
</dbReference>
<dbReference type="GO" id="GO:0005634">
    <property type="term" value="C:nucleus"/>
    <property type="evidence" value="ECO:0007669"/>
    <property type="project" value="UniProtKB-SubCell"/>
</dbReference>
<dbReference type="GO" id="GO:0006302">
    <property type="term" value="P:double-strand break repair"/>
    <property type="evidence" value="ECO:0007669"/>
    <property type="project" value="TreeGrafter"/>
</dbReference>
<keyword evidence="4" id="KW-0808">Transferase</keyword>
<dbReference type="SUPFAM" id="SSF57850">
    <property type="entry name" value="RING/U-box"/>
    <property type="match status" value="1"/>
</dbReference>
<dbReference type="InterPro" id="IPR013083">
    <property type="entry name" value="Znf_RING/FYVE/PHD"/>
</dbReference>
<dbReference type="InterPro" id="IPR017907">
    <property type="entry name" value="Znf_RING_CS"/>
</dbReference>
<dbReference type="PANTHER" id="PTHR23328:SF0">
    <property type="entry name" value="RING-TYPE DOMAIN-CONTAINING PROTEIN"/>
    <property type="match status" value="1"/>
</dbReference>
<dbReference type="Pfam" id="PF13923">
    <property type="entry name" value="zf-C3HC4_2"/>
    <property type="match status" value="1"/>
</dbReference>
<protein>
    <recommendedName>
        <fullName evidence="3">RING-type E3 ubiquitin transferase</fullName>
        <ecNumber evidence="3">2.3.2.27</ecNumber>
    </recommendedName>
</protein>
<evidence type="ECO:0000259" key="12">
    <source>
        <dbReference type="PROSITE" id="PS50089"/>
    </source>
</evidence>
<dbReference type="PROSITE" id="PS50089">
    <property type="entry name" value="ZF_RING_2"/>
    <property type="match status" value="1"/>
</dbReference>